<dbReference type="Pfam" id="PF00534">
    <property type="entry name" value="Glycos_transf_1"/>
    <property type="match status" value="1"/>
</dbReference>
<keyword evidence="3" id="KW-0808">Transferase</keyword>
<dbReference type="InterPro" id="IPR050194">
    <property type="entry name" value="Glycosyltransferase_grp1"/>
</dbReference>
<feature type="domain" description="Glycosyltransferase subfamily 4-like N-terminal" evidence="2">
    <location>
        <begin position="135"/>
        <end position="232"/>
    </location>
</feature>
<dbReference type="CDD" id="cd03801">
    <property type="entry name" value="GT4_PimA-like"/>
    <property type="match status" value="1"/>
</dbReference>
<reference evidence="3 4" key="1">
    <citation type="submission" date="2019-03" db="EMBL/GenBank/DDBJ databases">
        <title>Genomic Encyclopedia of Archaeal and Bacterial Type Strains, Phase II (KMG-II): from individual species to whole genera.</title>
        <authorList>
            <person name="Goeker M."/>
        </authorList>
    </citation>
    <scope>NUCLEOTIDE SEQUENCE [LARGE SCALE GENOMIC DNA]</scope>
    <source>
        <strain evidence="3 4">RL-C</strain>
    </source>
</reference>
<dbReference type="PANTHER" id="PTHR45947">
    <property type="entry name" value="SULFOQUINOVOSYL TRANSFERASE SQD2"/>
    <property type="match status" value="1"/>
</dbReference>
<dbReference type="InterPro" id="IPR001296">
    <property type="entry name" value="Glyco_trans_1"/>
</dbReference>
<dbReference type="SUPFAM" id="SSF53756">
    <property type="entry name" value="UDP-Glycosyltransferase/glycogen phosphorylase"/>
    <property type="match status" value="1"/>
</dbReference>
<dbReference type="Proteomes" id="UP000294830">
    <property type="component" value="Unassembled WGS sequence"/>
</dbReference>
<organism evidence="3 4">
    <name type="scientific">Acetobacteroides hydrogenigenes</name>
    <dbReference type="NCBI Taxonomy" id="979970"/>
    <lineage>
        <taxon>Bacteria</taxon>
        <taxon>Pseudomonadati</taxon>
        <taxon>Bacteroidota</taxon>
        <taxon>Bacteroidia</taxon>
        <taxon>Bacteroidales</taxon>
        <taxon>Rikenellaceae</taxon>
        <taxon>Acetobacteroides</taxon>
    </lineage>
</organism>
<evidence type="ECO:0000313" key="3">
    <source>
        <dbReference type="EMBL" id="TCN63742.1"/>
    </source>
</evidence>
<keyword evidence="4" id="KW-1185">Reference proteome</keyword>
<protein>
    <submittedName>
        <fullName evidence="3">Glycosyltransferase involved in cell wall biosynthesis</fullName>
    </submittedName>
</protein>
<evidence type="ECO:0000259" key="2">
    <source>
        <dbReference type="Pfam" id="PF13439"/>
    </source>
</evidence>
<dbReference type="EMBL" id="SLWB01000015">
    <property type="protein sequence ID" value="TCN63742.1"/>
    <property type="molecule type" value="Genomic_DNA"/>
</dbReference>
<proteinExistence type="predicted"/>
<dbReference type="Pfam" id="PF13439">
    <property type="entry name" value="Glyco_transf_4"/>
    <property type="match status" value="1"/>
</dbReference>
<feature type="domain" description="Glycosyl transferase family 1" evidence="1">
    <location>
        <begin position="242"/>
        <end position="386"/>
    </location>
</feature>
<dbReference type="PROSITE" id="PS51257">
    <property type="entry name" value="PROKAR_LIPOPROTEIN"/>
    <property type="match status" value="1"/>
</dbReference>
<evidence type="ECO:0000259" key="1">
    <source>
        <dbReference type="Pfam" id="PF00534"/>
    </source>
</evidence>
<dbReference type="InterPro" id="IPR028098">
    <property type="entry name" value="Glyco_trans_4-like_N"/>
</dbReference>
<evidence type="ECO:0000313" key="4">
    <source>
        <dbReference type="Proteomes" id="UP000294830"/>
    </source>
</evidence>
<gene>
    <name evidence="3" type="ORF">CLV25_11592</name>
</gene>
<dbReference type="PANTHER" id="PTHR45947:SF3">
    <property type="entry name" value="SULFOQUINOVOSYL TRANSFERASE SQD2"/>
    <property type="match status" value="1"/>
</dbReference>
<sequence>MRVLMFGWEYPPHISGGLGTACLGITQGLAERNVDILFVVPKAYGDEPFPRGMLIGAEGTPHKLQQVPRKIGQLLQVNVPSKLQAYPQAAYRGLYETEQKKSETEGTATHRGFHFSGGYGPNLLAEVAHYASVGGRIARDYDFDLIHSHDWPTFPAGIVAKKVTGKPLVVHVHATEYDRSGFNINKQVYAIEKMGIDEADRIICVSNLTKHKLINFYHADERKIEVVHNGVEHFENALNDEEKIRITSEKVVSFLGRITYQKGPAFFVEAAKKVLNYVPNVRFVMAGDGDMLPAMVDRVAQHRMGDRFHFTGFLRGKEVAKLFAQTDVFVMTSVSEPFGIVPLEAMQMNVPVVLSQQSGVSEVLKYAIKVDFWDIDSLADAIYGLITYPALHSFLSINGHIESLSLSWADAVRKIERCYQKVVGKVA</sequence>
<name>A0A4R2EAJ6_9BACT</name>
<dbReference type="GO" id="GO:0016757">
    <property type="term" value="F:glycosyltransferase activity"/>
    <property type="evidence" value="ECO:0007669"/>
    <property type="project" value="InterPro"/>
</dbReference>
<accession>A0A4R2EAJ6</accession>
<dbReference type="AlphaFoldDB" id="A0A4R2EAJ6"/>
<comment type="caution">
    <text evidence="3">The sequence shown here is derived from an EMBL/GenBank/DDBJ whole genome shotgun (WGS) entry which is preliminary data.</text>
</comment>
<dbReference type="RefSeq" id="WP_243649635.1">
    <property type="nucleotide sequence ID" value="NZ_SLWB01000015.1"/>
</dbReference>
<dbReference type="Gene3D" id="3.40.50.2000">
    <property type="entry name" value="Glycogen Phosphorylase B"/>
    <property type="match status" value="2"/>
</dbReference>